<evidence type="ECO:0000256" key="7">
    <source>
        <dbReference type="RuleBase" id="RU363032"/>
    </source>
</evidence>
<evidence type="ECO:0000256" key="1">
    <source>
        <dbReference type="ARBA" id="ARBA00004651"/>
    </source>
</evidence>
<feature type="transmembrane region" description="Helical" evidence="7">
    <location>
        <begin position="115"/>
        <end position="140"/>
    </location>
</feature>
<dbReference type="Proteomes" id="UP000183447">
    <property type="component" value="Unassembled WGS sequence"/>
</dbReference>
<dbReference type="Pfam" id="PF00528">
    <property type="entry name" value="BPD_transp_1"/>
    <property type="match status" value="1"/>
</dbReference>
<dbReference type="CDD" id="cd06261">
    <property type="entry name" value="TM_PBP2"/>
    <property type="match status" value="1"/>
</dbReference>
<feature type="transmembrane region" description="Helical" evidence="7">
    <location>
        <begin position="21"/>
        <end position="42"/>
    </location>
</feature>
<evidence type="ECO:0000313" key="9">
    <source>
        <dbReference type="EMBL" id="SFZ85928.1"/>
    </source>
</evidence>
<evidence type="ECO:0000256" key="3">
    <source>
        <dbReference type="ARBA" id="ARBA00022475"/>
    </source>
</evidence>
<dbReference type="PANTHER" id="PTHR43744:SF4">
    <property type="entry name" value="OSMOPROTECTIVE COMPOUNDS UPTAKE PERMEASE PROTEIN GGTD"/>
    <property type="match status" value="1"/>
</dbReference>
<keyword evidence="5 7" id="KW-1133">Transmembrane helix</keyword>
<evidence type="ECO:0000256" key="2">
    <source>
        <dbReference type="ARBA" id="ARBA00022448"/>
    </source>
</evidence>
<evidence type="ECO:0000256" key="6">
    <source>
        <dbReference type="ARBA" id="ARBA00023136"/>
    </source>
</evidence>
<comment type="similarity">
    <text evidence="7">Belongs to the binding-protein-dependent transport system permease family.</text>
</comment>
<evidence type="ECO:0000256" key="5">
    <source>
        <dbReference type="ARBA" id="ARBA00022989"/>
    </source>
</evidence>
<evidence type="ECO:0000256" key="4">
    <source>
        <dbReference type="ARBA" id="ARBA00022692"/>
    </source>
</evidence>
<dbReference type="PANTHER" id="PTHR43744">
    <property type="entry name" value="ABC TRANSPORTER PERMEASE PROTEIN MG189-RELATED-RELATED"/>
    <property type="match status" value="1"/>
</dbReference>
<feature type="transmembrane region" description="Helical" evidence="7">
    <location>
        <begin position="84"/>
        <end position="106"/>
    </location>
</feature>
<evidence type="ECO:0000259" key="8">
    <source>
        <dbReference type="PROSITE" id="PS50928"/>
    </source>
</evidence>
<feature type="transmembrane region" description="Helical" evidence="7">
    <location>
        <begin position="253"/>
        <end position="276"/>
    </location>
</feature>
<dbReference type="AlphaFoldDB" id="A0A1K2I0T2"/>
<dbReference type="RefSeq" id="WP_072345136.1">
    <property type="nucleotide sequence ID" value="NZ_FPKU01000003.1"/>
</dbReference>
<dbReference type="Gene3D" id="1.10.3720.10">
    <property type="entry name" value="MetI-like"/>
    <property type="match status" value="1"/>
</dbReference>
<gene>
    <name evidence="9" type="ORF">SAMN02983003_3100</name>
</gene>
<dbReference type="OrthoDB" id="9815445at2"/>
<protein>
    <submittedName>
        <fullName evidence="9">Alpha-glucoside transport system permease protein</fullName>
    </submittedName>
</protein>
<evidence type="ECO:0000313" key="10">
    <source>
        <dbReference type="Proteomes" id="UP000183447"/>
    </source>
</evidence>
<sequence>MTGHLKALRQELKGGRLALHAIVLVLCALWFTPIAGLVASSLRSQSEMGISGWWQIFVDPKVTLDNYARAIGYVGVLNAAGTSLALAIPVTILTTLLSAIGAYALVRLEPPRARLFAAALVVLLVLPPQVTVVPLLKLFVAIGLNGKVPAVWLYQVGFTIPYGVFLIRGFLISIPEEIFESAVIDGANPLQIFTAIVIPLCAPILAALAILQFLWSWNDLLIPLIFLGGGTLAPPITVQAAGIATSNGQDEPVLMAATCLSVALPLIILVSLQRYFVRGIVSGSVKG</sequence>
<proteinExistence type="inferred from homology"/>
<feature type="transmembrane region" description="Helical" evidence="7">
    <location>
        <begin position="192"/>
        <end position="215"/>
    </location>
</feature>
<organism evidence="9 10">
    <name type="scientific">Devosia enhydra</name>
    <dbReference type="NCBI Taxonomy" id="665118"/>
    <lineage>
        <taxon>Bacteria</taxon>
        <taxon>Pseudomonadati</taxon>
        <taxon>Pseudomonadota</taxon>
        <taxon>Alphaproteobacteria</taxon>
        <taxon>Hyphomicrobiales</taxon>
        <taxon>Devosiaceae</taxon>
        <taxon>Devosia</taxon>
    </lineage>
</organism>
<dbReference type="GO" id="GO:0005886">
    <property type="term" value="C:plasma membrane"/>
    <property type="evidence" value="ECO:0007669"/>
    <property type="project" value="UniProtKB-SubCell"/>
</dbReference>
<reference evidence="9 10" key="1">
    <citation type="submission" date="2016-11" db="EMBL/GenBank/DDBJ databases">
        <authorList>
            <person name="Jaros S."/>
            <person name="Januszkiewicz K."/>
            <person name="Wedrychowicz H."/>
        </authorList>
    </citation>
    <scope>NUCLEOTIDE SEQUENCE [LARGE SCALE GENOMIC DNA]</scope>
    <source>
        <strain evidence="9 10">ATCC 23634</strain>
    </source>
</reference>
<feature type="transmembrane region" description="Helical" evidence="7">
    <location>
        <begin position="152"/>
        <end position="171"/>
    </location>
</feature>
<feature type="domain" description="ABC transmembrane type-1" evidence="8">
    <location>
        <begin position="80"/>
        <end position="272"/>
    </location>
</feature>
<keyword evidence="10" id="KW-1185">Reference proteome</keyword>
<dbReference type="STRING" id="665118.SAMN02983003_3100"/>
<dbReference type="InterPro" id="IPR000515">
    <property type="entry name" value="MetI-like"/>
</dbReference>
<dbReference type="InterPro" id="IPR035906">
    <property type="entry name" value="MetI-like_sf"/>
</dbReference>
<comment type="subcellular location">
    <subcellularLocation>
        <location evidence="1 7">Cell membrane</location>
        <topology evidence="1 7">Multi-pass membrane protein</topology>
    </subcellularLocation>
</comment>
<feature type="transmembrane region" description="Helical" evidence="7">
    <location>
        <begin position="221"/>
        <end position="241"/>
    </location>
</feature>
<accession>A0A1K2I0T2</accession>
<keyword evidence="3" id="KW-1003">Cell membrane</keyword>
<dbReference type="PROSITE" id="PS50928">
    <property type="entry name" value="ABC_TM1"/>
    <property type="match status" value="1"/>
</dbReference>
<name>A0A1K2I0T2_9HYPH</name>
<keyword evidence="2 7" id="KW-0813">Transport</keyword>
<keyword evidence="6 7" id="KW-0472">Membrane</keyword>
<dbReference type="SUPFAM" id="SSF161098">
    <property type="entry name" value="MetI-like"/>
    <property type="match status" value="1"/>
</dbReference>
<dbReference type="EMBL" id="FPKU01000003">
    <property type="protein sequence ID" value="SFZ85928.1"/>
    <property type="molecule type" value="Genomic_DNA"/>
</dbReference>
<keyword evidence="4 7" id="KW-0812">Transmembrane</keyword>
<dbReference type="GO" id="GO:0055085">
    <property type="term" value="P:transmembrane transport"/>
    <property type="evidence" value="ECO:0007669"/>
    <property type="project" value="InterPro"/>
</dbReference>